<dbReference type="AlphaFoldDB" id="A0A8E0RQR5"/>
<reference evidence="2" key="1">
    <citation type="submission" date="2019-05" db="EMBL/GenBank/DDBJ databases">
        <title>Annotation for the trematode Fasciolopsis buski.</title>
        <authorList>
            <person name="Choi Y.-J."/>
        </authorList>
    </citation>
    <scope>NUCLEOTIDE SEQUENCE</scope>
    <source>
        <strain evidence="2">HT</strain>
        <tissue evidence="2">Whole worm</tissue>
    </source>
</reference>
<dbReference type="PANTHER" id="PTHR36300:SF1">
    <property type="entry name" value="RAW, ISOFORM A"/>
    <property type="match status" value="1"/>
</dbReference>
<gene>
    <name evidence="2" type="ORF">FBUS_02222</name>
</gene>
<dbReference type="EMBL" id="LUCM01007292">
    <property type="protein sequence ID" value="KAA0190202.1"/>
    <property type="molecule type" value="Genomic_DNA"/>
</dbReference>
<keyword evidence="3" id="KW-1185">Reference proteome</keyword>
<dbReference type="Gene3D" id="3.40.50.450">
    <property type="match status" value="1"/>
</dbReference>
<feature type="compositionally biased region" description="Polar residues" evidence="1">
    <location>
        <begin position="293"/>
        <end position="306"/>
    </location>
</feature>
<dbReference type="InterPro" id="IPR039470">
    <property type="entry name" value="Nuc_deoxyri_tr2"/>
</dbReference>
<protein>
    <submittedName>
        <fullName evidence="2">Uncharacterized protein</fullName>
    </submittedName>
</protein>
<sequence>MGVRFIELTIIFHQGAALFQEWLGSSEKKIVFYEFCLIIACYIFNSRVSFPRLEYSCEGACNPTTWRQDTAIPFLDAVGISYYNPQVPSWSPELVEIEAQAKASSFMLLFVFEAWKTRAVSSFVEVTYLAAQSRNVVLVLTQHPPTDPLMIAGEQVLPAEQACLQQARDYMCEFATALGVPLFFQLPEALEYVKSCVMEARCGLQHLKVNFPCHSAFREHTMKTINFEQFSMAFACYVFQHFKSGSYSPCLSSLDDSENSNAALRLTCGILRHARSLCAPRDENWTQRVLRPRTSTGSFDPNNNVSPGVEHPPRRRRLPLSMSFGEQNEFIENNSPNRQLGVFKSWINAFRKRRVLSPNQCPDEPDCTAAYDLYVCGSFPGDFSLVHQNYFSVLHSPVKQLSMYFADDPVPQSGSDLQPSDPKLARAAFAIGSGLPVVLCIDQLQVNEMTAPIDGEKNYPQVFRSTCRPHPSSNQIECITGKGIRSEQFMKSSSVVKSGSTHSSTTALSSSSWMKQASCPNDGIAGFALSEVSSNGDESTPGSATASPLCPGVISVLNPSVDSGLGLNSDSAEFFDEHSELDGTCVVSNSLRCGNATRGKSASISPVQEKSLPNLWEDSVLSVTVSNAAAKDHNRGRVYLTSIAQNMHIPVTSEIQEALDWCRTKLSALSPS</sequence>
<accession>A0A8E0RQR5</accession>
<name>A0A8E0RQR5_9TREM</name>
<comment type="caution">
    <text evidence="2">The sequence shown here is derived from an EMBL/GenBank/DDBJ whole genome shotgun (WGS) entry which is preliminary data.</text>
</comment>
<feature type="region of interest" description="Disordered" evidence="1">
    <location>
        <begin position="292"/>
        <end position="316"/>
    </location>
</feature>
<dbReference type="PANTHER" id="PTHR36300">
    <property type="entry name" value="RAW, ISOFORM A"/>
    <property type="match status" value="1"/>
</dbReference>
<dbReference type="Pfam" id="PF15891">
    <property type="entry name" value="Nuc_deoxyri_tr2"/>
    <property type="match status" value="1"/>
</dbReference>
<evidence type="ECO:0000313" key="3">
    <source>
        <dbReference type="Proteomes" id="UP000728185"/>
    </source>
</evidence>
<evidence type="ECO:0000313" key="2">
    <source>
        <dbReference type="EMBL" id="KAA0190202.1"/>
    </source>
</evidence>
<dbReference type="OrthoDB" id="6493944at2759"/>
<evidence type="ECO:0000256" key="1">
    <source>
        <dbReference type="SAM" id="MobiDB-lite"/>
    </source>
</evidence>
<proteinExistence type="predicted"/>
<dbReference type="GO" id="GO:0005886">
    <property type="term" value="C:plasma membrane"/>
    <property type="evidence" value="ECO:0007669"/>
    <property type="project" value="TreeGrafter"/>
</dbReference>
<organism evidence="2 3">
    <name type="scientific">Fasciolopsis buskii</name>
    <dbReference type="NCBI Taxonomy" id="27845"/>
    <lineage>
        <taxon>Eukaryota</taxon>
        <taxon>Metazoa</taxon>
        <taxon>Spiralia</taxon>
        <taxon>Lophotrochozoa</taxon>
        <taxon>Platyhelminthes</taxon>
        <taxon>Trematoda</taxon>
        <taxon>Digenea</taxon>
        <taxon>Plagiorchiida</taxon>
        <taxon>Echinostomata</taxon>
        <taxon>Echinostomatoidea</taxon>
        <taxon>Fasciolidae</taxon>
        <taxon>Fasciolopsis</taxon>
    </lineage>
</organism>
<dbReference type="Proteomes" id="UP000728185">
    <property type="component" value="Unassembled WGS sequence"/>
</dbReference>